<dbReference type="PROSITE" id="PS50222">
    <property type="entry name" value="EF_HAND_2"/>
    <property type="match status" value="1"/>
</dbReference>
<keyword evidence="4" id="KW-1185">Reference proteome</keyword>
<sequence length="128" mass="14693">MLPVVLQQTLDEKDTNNDGVIDFQEFVGDKGKEQDREWLLTEKDKFDHEHDKDGNGILDRNEILAWVVPTNEDIAEDEVDHLFGAADDDGDDLLSFLEILDHHDVFVGSEATDYGDHLHNLDRFEDEL</sequence>
<feature type="domain" description="EF-hand" evidence="2">
    <location>
        <begin position="48"/>
        <end position="73"/>
    </location>
</feature>
<dbReference type="PANTHER" id="PTHR10827">
    <property type="entry name" value="RETICULOCALBIN"/>
    <property type="match status" value="1"/>
</dbReference>
<evidence type="ECO:0000313" key="3">
    <source>
        <dbReference type="EMBL" id="KAK8751537.1"/>
    </source>
</evidence>
<dbReference type="EMBL" id="JARKIK010000005">
    <property type="protein sequence ID" value="KAK8751537.1"/>
    <property type="molecule type" value="Genomic_DNA"/>
</dbReference>
<dbReference type="Gene3D" id="1.10.238.10">
    <property type="entry name" value="EF-hand"/>
    <property type="match status" value="1"/>
</dbReference>
<name>A0AAW0Y688_CHEQU</name>
<dbReference type="GO" id="GO:0005509">
    <property type="term" value="F:calcium ion binding"/>
    <property type="evidence" value="ECO:0007669"/>
    <property type="project" value="InterPro"/>
</dbReference>
<dbReference type="GO" id="GO:0005783">
    <property type="term" value="C:endoplasmic reticulum"/>
    <property type="evidence" value="ECO:0007669"/>
    <property type="project" value="TreeGrafter"/>
</dbReference>
<evidence type="ECO:0000256" key="1">
    <source>
        <dbReference type="ARBA" id="ARBA00022837"/>
    </source>
</evidence>
<dbReference type="InterPro" id="IPR002048">
    <property type="entry name" value="EF_hand_dom"/>
</dbReference>
<dbReference type="InterPro" id="IPR018247">
    <property type="entry name" value="EF_Hand_1_Ca_BS"/>
</dbReference>
<keyword evidence="1" id="KW-0106">Calcium</keyword>
<dbReference type="InterPro" id="IPR011992">
    <property type="entry name" value="EF-hand-dom_pair"/>
</dbReference>
<comment type="caution">
    <text evidence="3">The sequence shown here is derived from an EMBL/GenBank/DDBJ whole genome shotgun (WGS) entry which is preliminary data.</text>
</comment>
<gene>
    <name evidence="3" type="ORF">OTU49_008984</name>
</gene>
<organism evidence="3 4">
    <name type="scientific">Cherax quadricarinatus</name>
    <name type="common">Australian red claw crayfish</name>
    <dbReference type="NCBI Taxonomy" id="27406"/>
    <lineage>
        <taxon>Eukaryota</taxon>
        <taxon>Metazoa</taxon>
        <taxon>Ecdysozoa</taxon>
        <taxon>Arthropoda</taxon>
        <taxon>Crustacea</taxon>
        <taxon>Multicrustacea</taxon>
        <taxon>Malacostraca</taxon>
        <taxon>Eumalacostraca</taxon>
        <taxon>Eucarida</taxon>
        <taxon>Decapoda</taxon>
        <taxon>Pleocyemata</taxon>
        <taxon>Astacidea</taxon>
        <taxon>Parastacoidea</taxon>
        <taxon>Parastacidae</taxon>
        <taxon>Cherax</taxon>
    </lineage>
</organism>
<dbReference type="PANTHER" id="PTHR10827:SF95">
    <property type="entry name" value="LD34388P"/>
    <property type="match status" value="1"/>
</dbReference>
<protein>
    <recommendedName>
        <fullName evidence="2">EF-hand domain-containing protein</fullName>
    </recommendedName>
</protein>
<reference evidence="3 4" key="1">
    <citation type="journal article" date="2024" name="BMC Genomics">
        <title>Genome assembly of redclaw crayfish (Cherax quadricarinatus) provides insights into its immune adaptation and hypoxia tolerance.</title>
        <authorList>
            <person name="Liu Z."/>
            <person name="Zheng J."/>
            <person name="Li H."/>
            <person name="Fang K."/>
            <person name="Wang S."/>
            <person name="He J."/>
            <person name="Zhou D."/>
            <person name="Weng S."/>
            <person name="Chi M."/>
            <person name="Gu Z."/>
            <person name="He J."/>
            <person name="Li F."/>
            <person name="Wang M."/>
        </authorList>
    </citation>
    <scope>NUCLEOTIDE SEQUENCE [LARGE SCALE GENOMIC DNA]</scope>
    <source>
        <strain evidence="3">ZL_2023a</strain>
    </source>
</reference>
<accession>A0AAW0Y688</accession>
<dbReference type="PROSITE" id="PS00018">
    <property type="entry name" value="EF_HAND_1"/>
    <property type="match status" value="3"/>
</dbReference>
<dbReference type="Proteomes" id="UP001445076">
    <property type="component" value="Unassembled WGS sequence"/>
</dbReference>
<dbReference type="AlphaFoldDB" id="A0AAW0Y688"/>
<dbReference type="SUPFAM" id="SSF47473">
    <property type="entry name" value="EF-hand"/>
    <property type="match status" value="1"/>
</dbReference>
<proteinExistence type="predicted"/>
<evidence type="ECO:0000313" key="4">
    <source>
        <dbReference type="Proteomes" id="UP001445076"/>
    </source>
</evidence>
<evidence type="ECO:0000259" key="2">
    <source>
        <dbReference type="PROSITE" id="PS50222"/>
    </source>
</evidence>